<dbReference type="GO" id="GO:0022625">
    <property type="term" value="C:cytosolic large ribosomal subunit"/>
    <property type="evidence" value="ECO:0007669"/>
    <property type="project" value="TreeGrafter"/>
</dbReference>
<dbReference type="SUPFAM" id="SSF48662">
    <property type="entry name" value="Ribosomal protein L39e"/>
    <property type="match status" value="1"/>
</dbReference>
<sequence>TKNMPSQKTFRVKKILAKAAKQNRPLPQWCRFKADCTVKYNSKRRHWRRTKLGL</sequence>
<comment type="caution">
    <text evidence="4">The sequence shown here is derived from an EMBL/GenBank/DDBJ whole genome shotgun (WGS) entry which is preliminary data.</text>
</comment>
<keyword evidence="2" id="KW-0689">Ribosomal protein</keyword>
<feature type="non-terminal residue" evidence="4">
    <location>
        <position position="1"/>
    </location>
</feature>
<name>A0A9W7DM24_9STRA</name>
<dbReference type="PANTHER" id="PTHR19970">
    <property type="entry name" value="RIBOSOMAL PROTEIN L39E"/>
    <property type="match status" value="1"/>
</dbReference>
<dbReference type="InterPro" id="IPR023626">
    <property type="entry name" value="Ribosomal_eL39_dom_sf"/>
</dbReference>
<protein>
    <recommendedName>
        <fullName evidence="6">60S ribosomal protein L39</fullName>
    </recommendedName>
</protein>
<evidence type="ECO:0000256" key="1">
    <source>
        <dbReference type="ARBA" id="ARBA00009339"/>
    </source>
</evidence>
<dbReference type="Pfam" id="PF00832">
    <property type="entry name" value="Ribosomal_L39"/>
    <property type="match status" value="1"/>
</dbReference>
<gene>
    <name evidence="4" type="ORF">TrRE_jg10167</name>
</gene>
<evidence type="ECO:0008006" key="6">
    <source>
        <dbReference type="Google" id="ProtNLM"/>
    </source>
</evidence>
<keyword evidence="3" id="KW-0687">Ribonucleoprotein</keyword>
<organism evidence="4 5">
    <name type="scientific">Triparma retinervis</name>
    <dbReference type="NCBI Taxonomy" id="2557542"/>
    <lineage>
        <taxon>Eukaryota</taxon>
        <taxon>Sar</taxon>
        <taxon>Stramenopiles</taxon>
        <taxon>Ochrophyta</taxon>
        <taxon>Bolidophyceae</taxon>
        <taxon>Parmales</taxon>
        <taxon>Triparmaceae</taxon>
        <taxon>Triparma</taxon>
    </lineage>
</organism>
<dbReference type="Proteomes" id="UP001165082">
    <property type="component" value="Unassembled WGS sequence"/>
</dbReference>
<dbReference type="EMBL" id="BRXZ01003102">
    <property type="protein sequence ID" value="GMH47222.1"/>
    <property type="molecule type" value="Genomic_DNA"/>
</dbReference>
<dbReference type="Gene3D" id="1.10.1620.10">
    <property type="entry name" value="Ribosomal protein L39e"/>
    <property type="match status" value="1"/>
</dbReference>
<evidence type="ECO:0000313" key="4">
    <source>
        <dbReference type="EMBL" id="GMH47222.1"/>
    </source>
</evidence>
<evidence type="ECO:0000256" key="2">
    <source>
        <dbReference type="ARBA" id="ARBA00022980"/>
    </source>
</evidence>
<dbReference type="InterPro" id="IPR000077">
    <property type="entry name" value="Ribosomal_eL39"/>
</dbReference>
<accession>A0A9W7DM24</accession>
<evidence type="ECO:0000313" key="5">
    <source>
        <dbReference type="Proteomes" id="UP001165082"/>
    </source>
</evidence>
<comment type="similarity">
    <text evidence="1">Belongs to the eukaryotic ribosomal protein eL39 family.</text>
</comment>
<proteinExistence type="inferred from homology"/>
<dbReference type="GO" id="GO:0003735">
    <property type="term" value="F:structural constituent of ribosome"/>
    <property type="evidence" value="ECO:0007669"/>
    <property type="project" value="InterPro"/>
</dbReference>
<dbReference type="FunFam" id="1.10.1620.10:FF:000001">
    <property type="entry name" value="60S ribosomal protein-like L39"/>
    <property type="match status" value="1"/>
</dbReference>
<dbReference type="PANTHER" id="PTHR19970:SF0">
    <property type="entry name" value="LARGE RIBOSOMAL SUBUNIT PROTEIN EL39"/>
    <property type="match status" value="1"/>
</dbReference>
<dbReference type="AlphaFoldDB" id="A0A9W7DM24"/>
<dbReference type="OrthoDB" id="6332053at2759"/>
<dbReference type="GO" id="GO:0006412">
    <property type="term" value="P:translation"/>
    <property type="evidence" value="ECO:0007669"/>
    <property type="project" value="InterPro"/>
</dbReference>
<reference evidence="4" key="1">
    <citation type="submission" date="2022-07" db="EMBL/GenBank/DDBJ databases">
        <title>Genome analysis of Parmales, a sister group of diatoms, reveals the evolutionary specialization of diatoms from phago-mixotrophs to photoautotrophs.</title>
        <authorList>
            <person name="Ban H."/>
            <person name="Sato S."/>
            <person name="Yoshikawa S."/>
            <person name="Kazumasa Y."/>
            <person name="Nakamura Y."/>
            <person name="Ichinomiya M."/>
            <person name="Saitoh K."/>
            <person name="Sato N."/>
            <person name="Blanc-Mathieu R."/>
            <person name="Endo H."/>
            <person name="Kuwata A."/>
            <person name="Ogata H."/>
        </authorList>
    </citation>
    <scope>NUCLEOTIDE SEQUENCE</scope>
</reference>
<evidence type="ECO:0000256" key="3">
    <source>
        <dbReference type="ARBA" id="ARBA00023274"/>
    </source>
</evidence>
<keyword evidence="5" id="KW-1185">Reference proteome</keyword>